<proteinExistence type="predicted"/>
<reference evidence="1 2" key="1">
    <citation type="submission" date="2023-07" db="EMBL/GenBank/DDBJ databases">
        <title>Genomic Encyclopedia of Type Strains, Phase IV (KMG-IV): sequencing the most valuable type-strain genomes for metagenomic binning, comparative biology and taxonomic classification.</title>
        <authorList>
            <person name="Goeker M."/>
        </authorList>
    </citation>
    <scope>NUCLEOTIDE SEQUENCE [LARGE SCALE GENOMIC DNA]</scope>
    <source>
        <strain evidence="1 2">DSM 9768</strain>
    </source>
</reference>
<accession>A0ABT9ZZ09</accession>
<gene>
    <name evidence="1" type="ORF">J2S74_003050</name>
</gene>
<keyword evidence="2" id="KW-1185">Reference proteome</keyword>
<protein>
    <recommendedName>
        <fullName evidence="3">YgiT-type zinc finger protein</fullName>
    </recommendedName>
</protein>
<evidence type="ECO:0008006" key="3">
    <source>
        <dbReference type="Google" id="ProtNLM"/>
    </source>
</evidence>
<dbReference type="EMBL" id="JAUSUG010000012">
    <property type="protein sequence ID" value="MDQ0255668.1"/>
    <property type="molecule type" value="Genomic_DNA"/>
</dbReference>
<evidence type="ECO:0000313" key="2">
    <source>
        <dbReference type="Proteomes" id="UP001230005"/>
    </source>
</evidence>
<dbReference type="Proteomes" id="UP001230005">
    <property type="component" value="Unassembled WGS sequence"/>
</dbReference>
<comment type="caution">
    <text evidence="1">The sequence shown here is derived from an EMBL/GenBank/DDBJ whole genome shotgun (WGS) entry which is preliminary data.</text>
</comment>
<sequence length="80" mass="9122">MFSHGRTTLICLSCGVIEKVDSAVMRSVGEYILLFPERKITTNDICEWCGMEGGKKTILRILHTHFRLVTKGRAAYYVKK</sequence>
<name>A0ABT9ZZ09_9BACI</name>
<evidence type="ECO:0000313" key="1">
    <source>
        <dbReference type="EMBL" id="MDQ0255668.1"/>
    </source>
</evidence>
<organism evidence="1 2">
    <name type="scientific">Evansella vedderi</name>
    <dbReference type="NCBI Taxonomy" id="38282"/>
    <lineage>
        <taxon>Bacteria</taxon>
        <taxon>Bacillati</taxon>
        <taxon>Bacillota</taxon>
        <taxon>Bacilli</taxon>
        <taxon>Bacillales</taxon>
        <taxon>Bacillaceae</taxon>
        <taxon>Evansella</taxon>
    </lineage>
</organism>